<dbReference type="PANTHER" id="PTHR43712:SF2">
    <property type="entry name" value="O-METHYLTRANSFERASE CICE"/>
    <property type="match status" value="1"/>
</dbReference>
<dbReference type="EMBL" id="AMXE01000004">
    <property type="protein sequence ID" value="ENO90250.1"/>
    <property type="molecule type" value="Genomic_DNA"/>
</dbReference>
<comment type="caution">
    <text evidence="5">The sequence shown here is derived from an EMBL/GenBank/DDBJ whole genome shotgun (WGS) entry which is preliminary data.</text>
</comment>
<dbReference type="Proteomes" id="UP000013232">
    <property type="component" value="Unassembled WGS sequence"/>
</dbReference>
<dbReference type="InterPro" id="IPR036388">
    <property type="entry name" value="WH-like_DNA-bd_sf"/>
</dbReference>
<protein>
    <submittedName>
        <fullName evidence="5">PtdP, QbsJ</fullName>
    </submittedName>
</protein>
<dbReference type="InterPro" id="IPR029063">
    <property type="entry name" value="SAM-dependent_MTases_sf"/>
</dbReference>
<dbReference type="InterPro" id="IPR012967">
    <property type="entry name" value="COMT_dimerisation"/>
</dbReference>
<keyword evidence="3" id="KW-0949">S-adenosyl-L-methionine</keyword>
<dbReference type="CDD" id="cd02440">
    <property type="entry name" value="AdoMet_MTases"/>
    <property type="match status" value="1"/>
</dbReference>
<dbReference type="OrthoDB" id="8700339at2"/>
<dbReference type="Pfam" id="PF08100">
    <property type="entry name" value="Dimerisation"/>
    <property type="match status" value="1"/>
</dbReference>
<organism evidence="5 6">
    <name type="scientific">Thauera linaloolentis (strain DSM 12138 / JCM 21573 / CCUG 41526 / CIP 105981 / IAM 15112 / NBRC 102519 / 47Lol)</name>
    <dbReference type="NCBI Taxonomy" id="1123367"/>
    <lineage>
        <taxon>Bacteria</taxon>
        <taxon>Pseudomonadati</taxon>
        <taxon>Pseudomonadota</taxon>
        <taxon>Betaproteobacteria</taxon>
        <taxon>Rhodocyclales</taxon>
        <taxon>Zoogloeaceae</taxon>
        <taxon>Thauera</taxon>
    </lineage>
</organism>
<dbReference type="GO" id="GO:0008168">
    <property type="term" value="F:methyltransferase activity"/>
    <property type="evidence" value="ECO:0007669"/>
    <property type="project" value="UniProtKB-KW"/>
</dbReference>
<evidence type="ECO:0000256" key="1">
    <source>
        <dbReference type="ARBA" id="ARBA00022603"/>
    </source>
</evidence>
<dbReference type="AlphaFoldDB" id="N6YFF8"/>
<dbReference type="STRING" id="1123367.GCA_000621305_02325"/>
<evidence type="ECO:0000259" key="4">
    <source>
        <dbReference type="Pfam" id="PF08100"/>
    </source>
</evidence>
<keyword evidence="1" id="KW-0489">Methyltransferase</keyword>
<dbReference type="InterPro" id="IPR036390">
    <property type="entry name" value="WH_DNA-bd_sf"/>
</dbReference>
<proteinExistence type="predicted"/>
<dbReference type="PANTHER" id="PTHR43712">
    <property type="entry name" value="PUTATIVE (AFU_ORTHOLOGUE AFUA_4G14580)-RELATED"/>
    <property type="match status" value="1"/>
</dbReference>
<feature type="domain" description="O-methyltransferase dimerisation" evidence="4">
    <location>
        <begin position="32"/>
        <end position="101"/>
    </location>
</feature>
<name>N6YFF8_THAL4</name>
<reference evidence="5 6" key="1">
    <citation type="submission" date="2012-09" db="EMBL/GenBank/DDBJ databases">
        <title>Draft Genome Sequences of 6 Strains from Genus Thauera.</title>
        <authorList>
            <person name="Liu B."/>
            <person name="Shapleigh J.P."/>
            <person name="Frostegard A.H."/>
        </authorList>
    </citation>
    <scope>NUCLEOTIDE SEQUENCE [LARGE SCALE GENOMIC DNA]</scope>
    <source>
        <strain evidence="6">47Lol / DSM 12138</strain>
    </source>
</reference>
<dbReference type="Gene3D" id="3.40.50.150">
    <property type="entry name" value="Vaccinia Virus protein VP39"/>
    <property type="match status" value="1"/>
</dbReference>
<dbReference type="GO" id="GO:0032259">
    <property type="term" value="P:methylation"/>
    <property type="evidence" value="ECO:0007669"/>
    <property type="project" value="UniProtKB-KW"/>
</dbReference>
<evidence type="ECO:0000256" key="3">
    <source>
        <dbReference type="ARBA" id="ARBA00022691"/>
    </source>
</evidence>
<keyword evidence="6" id="KW-1185">Reference proteome</keyword>
<evidence type="ECO:0000313" key="5">
    <source>
        <dbReference type="EMBL" id="ENO90250.1"/>
    </source>
</evidence>
<dbReference type="SUPFAM" id="SSF53335">
    <property type="entry name" value="S-adenosyl-L-methionine-dependent methyltransferases"/>
    <property type="match status" value="1"/>
</dbReference>
<dbReference type="Gene3D" id="1.10.10.10">
    <property type="entry name" value="Winged helix-like DNA-binding domain superfamily/Winged helix DNA-binding domain"/>
    <property type="match status" value="1"/>
</dbReference>
<dbReference type="PROSITE" id="PS51683">
    <property type="entry name" value="SAM_OMT_II"/>
    <property type="match status" value="1"/>
</dbReference>
<dbReference type="GO" id="GO:0046983">
    <property type="term" value="F:protein dimerization activity"/>
    <property type="evidence" value="ECO:0007669"/>
    <property type="project" value="InterPro"/>
</dbReference>
<dbReference type="SUPFAM" id="SSF46785">
    <property type="entry name" value="Winged helix' DNA-binding domain"/>
    <property type="match status" value="1"/>
</dbReference>
<sequence>MTYFPHDPYPTLPVSPVPAQVQSCWDAQLACQDSDVLSLALELGLFTHLDEFATAEQVASQLALSPGNTRLFLEVLASMGVLEHTSRVPGQTAPAVYRTHPQMQPYLSPASSLYLGDALLFRHKVLCRSRKQLEVLLREGAPPRDAAPDETAQQAWARAARVQIAQEQRAITVPVARRIAGRLPDRLQWRTMLDLGGGPGLVAIALAQDLPDLSGVVYDYPSVAEVAQHNIEAAGLQGRLQSMGGNLAHDDFGCGYDLIWCSSVLHFVPDEAPVLQRLHAALKPGGVLLCAHAEAGDRRVLQYYLRMRMQGRQVLPEGALARQLRKAGFTDVTTCADVDFPVAPVTVLIARKGEAL</sequence>
<dbReference type="InterPro" id="IPR016461">
    <property type="entry name" value="COMT-like"/>
</dbReference>
<accession>N6YFF8</accession>
<evidence type="ECO:0000256" key="2">
    <source>
        <dbReference type="ARBA" id="ARBA00022679"/>
    </source>
</evidence>
<dbReference type="eggNOG" id="COG2226">
    <property type="taxonomic scope" value="Bacteria"/>
</dbReference>
<keyword evidence="2" id="KW-0808">Transferase</keyword>
<gene>
    <name evidence="5" type="ORF">C666_02260</name>
</gene>
<dbReference type="Pfam" id="PF13489">
    <property type="entry name" value="Methyltransf_23"/>
    <property type="match status" value="1"/>
</dbReference>
<evidence type="ECO:0000313" key="6">
    <source>
        <dbReference type="Proteomes" id="UP000013232"/>
    </source>
</evidence>